<evidence type="ECO:0000256" key="1">
    <source>
        <dbReference type="SAM" id="Phobius"/>
    </source>
</evidence>
<dbReference type="RefSeq" id="WP_234615137.1">
    <property type="nucleotide sequence ID" value="NZ_CP098806.1"/>
</dbReference>
<keyword evidence="1" id="KW-1133">Transmembrane helix</keyword>
<dbReference type="Proteomes" id="UP001139700">
    <property type="component" value="Unassembled WGS sequence"/>
</dbReference>
<accession>A0A9X1PEM5</accession>
<evidence type="ECO:0000313" key="2">
    <source>
        <dbReference type="EMBL" id="MCF0042278.1"/>
    </source>
</evidence>
<protein>
    <recommendedName>
        <fullName evidence="4">SCO family protein</fullName>
    </recommendedName>
</protein>
<evidence type="ECO:0008006" key="4">
    <source>
        <dbReference type="Google" id="ProtNLM"/>
    </source>
</evidence>
<name>A0A9X1PEM5_9BACT</name>
<comment type="caution">
    <text evidence="2">The sequence shown here is derived from an EMBL/GenBank/DDBJ whole genome shotgun (WGS) entry which is preliminary data.</text>
</comment>
<dbReference type="EMBL" id="JAJTTA010000003">
    <property type="protein sequence ID" value="MCF0042278.1"/>
    <property type="molecule type" value="Genomic_DNA"/>
</dbReference>
<dbReference type="Gene3D" id="3.40.30.10">
    <property type="entry name" value="Glutaredoxin"/>
    <property type="match status" value="1"/>
</dbReference>
<keyword evidence="3" id="KW-1185">Reference proteome</keyword>
<dbReference type="InterPro" id="IPR036249">
    <property type="entry name" value="Thioredoxin-like_sf"/>
</dbReference>
<gene>
    <name evidence="2" type="ORF">LXM24_19400</name>
</gene>
<proteinExistence type="predicted"/>
<dbReference type="SUPFAM" id="SSF52833">
    <property type="entry name" value="Thioredoxin-like"/>
    <property type="match status" value="1"/>
</dbReference>
<sequence length="209" mass="23116">MKNFPKAGLLIVTLVIPALIFVMLRLFATNHYDLPYFNPQVGGDGKVVIVNGDTVFQKRETLQLASGDYKLGNEISVISFLPKDCSDTCKLVLSNLKRIYDMRSEANSLIIKTLSEDSVLTSSAYPDELGKEGWGTLRVTNTEAGNILNVESASWKGKAELYPIESRLVLIDGNGYTRGFYDGADPEEIDRLMAEVKILNYENKASANP</sequence>
<feature type="transmembrane region" description="Helical" evidence="1">
    <location>
        <begin position="7"/>
        <end position="28"/>
    </location>
</feature>
<keyword evidence="1" id="KW-0812">Transmembrane</keyword>
<evidence type="ECO:0000313" key="3">
    <source>
        <dbReference type="Proteomes" id="UP001139700"/>
    </source>
</evidence>
<keyword evidence="1" id="KW-0472">Membrane</keyword>
<reference evidence="2" key="1">
    <citation type="submission" date="2021-12" db="EMBL/GenBank/DDBJ databases">
        <title>Novel species in genus Dyadobacter.</title>
        <authorList>
            <person name="Ma C."/>
        </authorList>
    </citation>
    <scope>NUCLEOTIDE SEQUENCE</scope>
    <source>
        <strain evidence="2">CY399</strain>
    </source>
</reference>
<dbReference type="AlphaFoldDB" id="A0A9X1PEM5"/>
<organism evidence="2 3">
    <name type="scientific">Dyadobacter fanqingshengii</name>
    <dbReference type="NCBI Taxonomy" id="2906443"/>
    <lineage>
        <taxon>Bacteria</taxon>
        <taxon>Pseudomonadati</taxon>
        <taxon>Bacteroidota</taxon>
        <taxon>Cytophagia</taxon>
        <taxon>Cytophagales</taxon>
        <taxon>Spirosomataceae</taxon>
        <taxon>Dyadobacter</taxon>
    </lineage>
</organism>